<organism evidence="1 2">
    <name type="scientific">Paramecium sonneborni</name>
    <dbReference type="NCBI Taxonomy" id="65129"/>
    <lineage>
        <taxon>Eukaryota</taxon>
        <taxon>Sar</taxon>
        <taxon>Alveolata</taxon>
        <taxon>Ciliophora</taxon>
        <taxon>Intramacronucleata</taxon>
        <taxon>Oligohymenophorea</taxon>
        <taxon>Peniculida</taxon>
        <taxon>Parameciidae</taxon>
        <taxon>Paramecium</taxon>
    </lineage>
</organism>
<dbReference type="OrthoDB" id="538223at2759"/>
<reference evidence="1" key="1">
    <citation type="submission" date="2021-01" db="EMBL/GenBank/DDBJ databases">
        <authorList>
            <consortium name="Genoscope - CEA"/>
            <person name="William W."/>
        </authorList>
    </citation>
    <scope>NUCLEOTIDE SEQUENCE</scope>
</reference>
<sequence length="151" mass="18069">MFIIYIKNLSIHIIFYIDQQLQLINNKLIIESEPKELEDLEELNDIEHQEDNLDDLDKIITYIKKEDHVPKVQKPYEINIGIIERPEVVDDFICNFLIKNQMNKSLEVFQQEWYEHSQKGKLTTDGMEQVPDVYIQNEKSKEELKIFEGRT</sequence>
<dbReference type="AlphaFoldDB" id="A0A8S1LRM9"/>
<comment type="caution">
    <text evidence="1">The sequence shown here is derived from an EMBL/GenBank/DDBJ whole genome shotgun (WGS) entry which is preliminary data.</text>
</comment>
<evidence type="ECO:0000313" key="1">
    <source>
        <dbReference type="EMBL" id="CAD8071038.1"/>
    </source>
</evidence>
<dbReference type="Proteomes" id="UP000692954">
    <property type="component" value="Unassembled WGS sequence"/>
</dbReference>
<dbReference type="InterPro" id="IPR050995">
    <property type="entry name" value="WD-F-box_domain-protein"/>
</dbReference>
<name>A0A8S1LRM9_9CILI</name>
<dbReference type="EMBL" id="CAJJDN010000027">
    <property type="protein sequence ID" value="CAD8071038.1"/>
    <property type="molecule type" value="Genomic_DNA"/>
</dbReference>
<gene>
    <name evidence="1" type="ORF">PSON_ATCC_30995.1.T0270297</name>
</gene>
<keyword evidence="2" id="KW-1185">Reference proteome</keyword>
<dbReference type="PANTHER" id="PTHR14604">
    <property type="entry name" value="WD40 REPEAT PF20"/>
    <property type="match status" value="1"/>
</dbReference>
<protein>
    <submittedName>
        <fullName evidence="1">Uncharacterized protein</fullName>
    </submittedName>
</protein>
<dbReference type="PANTHER" id="PTHR14604:SF3">
    <property type="entry name" value="SPERM-ASSOCIATED ANTIGEN 16 PROTEIN"/>
    <property type="match status" value="1"/>
</dbReference>
<evidence type="ECO:0000313" key="2">
    <source>
        <dbReference type="Proteomes" id="UP000692954"/>
    </source>
</evidence>
<accession>A0A8S1LRM9</accession>
<proteinExistence type="predicted"/>